<evidence type="ECO:0000313" key="3">
    <source>
        <dbReference type="EMBL" id="KKL75822.1"/>
    </source>
</evidence>
<dbReference type="Pfam" id="PF01145">
    <property type="entry name" value="Band_7"/>
    <property type="match status" value="1"/>
</dbReference>
<feature type="domain" description="Band 7" evidence="2">
    <location>
        <begin position="16"/>
        <end position="167"/>
    </location>
</feature>
<dbReference type="PANTHER" id="PTHR10264">
    <property type="entry name" value="BAND 7 PROTEIN-RELATED"/>
    <property type="match status" value="1"/>
</dbReference>
<dbReference type="InterPro" id="IPR001107">
    <property type="entry name" value="Band_7"/>
</dbReference>
<dbReference type="Gene3D" id="3.30.479.30">
    <property type="entry name" value="Band 7 domain"/>
    <property type="match status" value="1"/>
</dbReference>
<dbReference type="InterPro" id="IPR043202">
    <property type="entry name" value="Band-7_stomatin-like"/>
</dbReference>
<name>A0A0F9HL15_9ZZZZ</name>
<dbReference type="SUPFAM" id="SSF117892">
    <property type="entry name" value="Band 7/SPFH domain"/>
    <property type="match status" value="1"/>
</dbReference>
<proteinExistence type="inferred from homology"/>
<organism evidence="3">
    <name type="scientific">marine sediment metagenome</name>
    <dbReference type="NCBI Taxonomy" id="412755"/>
    <lineage>
        <taxon>unclassified sequences</taxon>
        <taxon>metagenomes</taxon>
        <taxon>ecological metagenomes</taxon>
    </lineage>
</organism>
<dbReference type="AlphaFoldDB" id="A0A0F9HL15"/>
<evidence type="ECO:0000256" key="1">
    <source>
        <dbReference type="ARBA" id="ARBA00008164"/>
    </source>
</evidence>
<accession>A0A0F9HL15</accession>
<reference evidence="3" key="1">
    <citation type="journal article" date="2015" name="Nature">
        <title>Complex archaea that bridge the gap between prokaryotes and eukaryotes.</title>
        <authorList>
            <person name="Spang A."/>
            <person name="Saw J.H."/>
            <person name="Jorgensen S.L."/>
            <person name="Zaremba-Niedzwiedzka K."/>
            <person name="Martijn J."/>
            <person name="Lind A.E."/>
            <person name="van Eijk R."/>
            <person name="Schleper C."/>
            <person name="Guy L."/>
            <person name="Ettema T.J."/>
        </authorList>
    </citation>
    <scope>NUCLEOTIDE SEQUENCE</scope>
</reference>
<protein>
    <recommendedName>
        <fullName evidence="2">Band 7 domain-containing protein</fullName>
    </recommendedName>
</protein>
<dbReference type="EMBL" id="LAZR01024239">
    <property type="protein sequence ID" value="KKL75822.1"/>
    <property type="molecule type" value="Genomic_DNA"/>
</dbReference>
<dbReference type="SMART" id="SM00244">
    <property type="entry name" value="PHB"/>
    <property type="match status" value="1"/>
</dbReference>
<dbReference type="GO" id="GO:0005886">
    <property type="term" value="C:plasma membrane"/>
    <property type="evidence" value="ECO:0007669"/>
    <property type="project" value="InterPro"/>
</dbReference>
<comment type="similarity">
    <text evidence="1">Belongs to the band 7/mec-2 family.</text>
</comment>
<gene>
    <name evidence="3" type="ORF">LCGC14_2051020</name>
</gene>
<evidence type="ECO:0000259" key="2">
    <source>
        <dbReference type="SMART" id="SM00244"/>
    </source>
</evidence>
<dbReference type="PANTHER" id="PTHR10264:SF19">
    <property type="entry name" value="AT06885P-RELATED"/>
    <property type="match status" value="1"/>
</dbReference>
<dbReference type="InterPro" id="IPR036013">
    <property type="entry name" value="Band_7/SPFH_dom_sf"/>
</dbReference>
<sequence>MEWLADLLKNLRDFLPRKYFINPDEGGVRITLGKHVKTLEPGWYYYWPVVQECRGIKVNPQLVDLRPQSALTSDLKDIVISGGIKYRVSDCRKAMLDVHDYDESIQTITLGIICGFVGRHLFEDLIELSELRETILSGIREEATGMGLKIMKVYITDIGRTRNIRMMGGGPAIIEEDKDE</sequence>
<comment type="caution">
    <text evidence="3">The sequence shown here is derived from an EMBL/GenBank/DDBJ whole genome shotgun (WGS) entry which is preliminary data.</text>
</comment>